<proteinExistence type="predicted"/>
<protein>
    <submittedName>
        <fullName evidence="1">Uncharacterized protein</fullName>
    </submittedName>
</protein>
<accession>A0A4C1XE96</accession>
<dbReference type="AlphaFoldDB" id="A0A4C1XE96"/>
<evidence type="ECO:0000313" key="1">
    <source>
        <dbReference type="EMBL" id="GBP60577.1"/>
    </source>
</evidence>
<sequence length="113" mass="12115">MAVETKKSVKPQNLLSAVSQISQIREKAEFPVAKTASVIAKAVNEGSPASQRRRTPKLLVEVETTDGVAAQSRETDEGVFTAIKAVRDFAKPTMAKLNVVWLHAAARDGGCPL</sequence>
<comment type="caution">
    <text evidence="1">The sequence shown here is derived from an EMBL/GenBank/DDBJ whole genome shotgun (WGS) entry which is preliminary data.</text>
</comment>
<dbReference type="Proteomes" id="UP000299102">
    <property type="component" value="Unassembled WGS sequence"/>
</dbReference>
<reference evidence="1 2" key="1">
    <citation type="journal article" date="2019" name="Commun. Biol.">
        <title>The bagworm genome reveals a unique fibroin gene that provides high tensile strength.</title>
        <authorList>
            <person name="Kono N."/>
            <person name="Nakamura H."/>
            <person name="Ohtoshi R."/>
            <person name="Tomita M."/>
            <person name="Numata K."/>
            <person name="Arakawa K."/>
        </authorList>
    </citation>
    <scope>NUCLEOTIDE SEQUENCE [LARGE SCALE GENOMIC DNA]</scope>
</reference>
<evidence type="ECO:0000313" key="2">
    <source>
        <dbReference type="Proteomes" id="UP000299102"/>
    </source>
</evidence>
<keyword evidence="2" id="KW-1185">Reference proteome</keyword>
<organism evidence="1 2">
    <name type="scientific">Eumeta variegata</name>
    <name type="common">Bagworm moth</name>
    <name type="synonym">Eumeta japonica</name>
    <dbReference type="NCBI Taxonomy" id="151549"/>
    <lineage>
        <taxon>Eukaryota</taxon>
        <taxon>Metazoa</taxon>
        <taxon>Ecdysozoa</taxon>
        <taxon>Arthropoda</taxon>
        <taxon>Hexapoda</taxon>
        <taxon>Insecta</taxon>
        <taxon>Pterygota</taxon>
        <taxon>Neoptera</taxon>
        <taxon>Endopterygota</taxon>
        <taxon>Lepidoptera</taxon>
        <taxon>Glossata</taxon>
        <taxon>Ditrysia</taxon>
        <taxon>Tineoidea</taxon>
        <taxon>Psychidae</taxon>
        <taxon>Oiketicinae</taxon>
        <taxon>Eumeta</taxon>
    </lineage>
</organism>
<name>A0A4C1XE96_EUMVA</name>
<gene>
    <name evidence="1" type="ORF">EVAR_50941_1</name>
</gene>
<dbReference type="EMBL" id="BGZK01000791">
    <property type="protein sequence ID" value="GBP60577.1"/>
    <property type="molecule type" value="Genomic_DNA"/>
</dbReference>